<name>A0ACC2IVW1_9PEZI</name>
<proteinExistence type="predicted"/>
<dbReference type="EMBL" id="JAPESX010000891">
    <property type="protein sequence ID" value="KAJ8119340.1"/>
    <property type="molecule type" value="Genomic_DNA"/>
</dbReference>
<dbReference type="Proteomes" id="UP001153334">
    <property type="component" value="Unassembled WGS sequence"/>
</dbReference>
<evidence type="ECO:0000313" key="1">
    <source>
        <dbReference type="EMBL" id="KAJ8119340.1"/>
    </source>
</evidence>
<comment type="caution">
    <text evidence="1">The sequence shown here is derived from an EMBL/GenBank/DDBJ whole genome shotgun (WGS) entry which is preliminary data.</text>
</comment>
<gene>
    <name evidence="1" type="ORF">ONZ43_g3691</name>
</gene>
<keyword evidence="2" id="KW-1185">Reference proteome</keyword>
<evidence type="ECO:0000313" key="2">
    <source>
        <dbReference type="Proteomes" id="UP001153334"/>
    </source>
</evidence>
<reference evidence="1" key="1">
    <citation type="submission" date="2022-11" db="EMBL/GenBank/DDBJ databases">
        <title>Genome Sequence of Nemania bipapillata.</title>
        <authorList>
            <person name="Buettner E."/>
        </authorList>
    </citation>
    <scope>NUCLEOTIDE SEQUENCE</scope>
    <source>
        <strain evidence="1">CP14</strain>
    </source>
</reference>
<organism evidence="1 2">
    <name type="scientific">Nemania bipapillata</name>
    <dbReference type="NCBI Taxonomy" id="110536"/>
    <lineage>
        <taxon>Eukaryota</taxon>
        <taxon>Fungi</taxon>
        <taxon>Dikarya</taxon>
        <taxon>Ascomycota</taxon>
        <taxon>Pezizomycotina</taxon>
        <taxon>Sordariomycetes</taxon>
        <taxon>Xylariomycetidae</taxon>
        <taxon>Xylariales</taxon>
        <taxon>Xylariaceae</taxon>
        <taxon>Nemania</taxon>
    </lineage>
</organism>
<accession>A0ACC2IVW1</accession>
<sequence>MDLEVLPEYEGALILQESLDIVSQNVLRILFPGRSFLDERVIHVGSIEIYVDEDLSTVLFNPYGSFWLKMRVNFVLINAPYYDPSKFIECIGYLDKFDTVYEFRSGTRSYAQLPREIYWEGSLQSVKSYRFLRRLINMRRHDVDEQLLEAPSDHPLLGDLRDMQQKIARAAAKLERDRLRMEV</sequence>
<protein>
    <submittedName>
        <fullName evidence="1">Uncharacterized protein</fullName>
    </submittedName>
</protein>